<dbReference type="RefSeq" id="YP_010800851.1">
    <property type="nucleotide sequence ID" value="NC_076906.1"/>
</dbReference>
<comment type="catalytic activity">
    <reaction evidence="18">
        <text>a 5'-end (5'-triphosphoguanosine)-adenylyl-adenylyl-cytidylyl-adenosine in mRNA + S-adenosyl-L-methionine = a 5'-end (5'-triphosphoguanosine)-(2'-O-methyladenylyl)-adenylyl-cytidylyl-adenosine in mRNA + S-adenosyl-L-homocysteine + H(+)</text>
        <dbReference type="Rhea" id="RHEA:65380"/>
        <dbReference type="Rhea" id="RHEA-COMP:16797"/>
        <dbReference type="Rhea" id="RHEA-COMP:16801"/>
        <dbReference type="ChEBI" id="CHEBI:15378"/>
        <dbReference type="ChEBI" id="CHEBI:57856"/>
        <dbReference type="ChEBI" id="CHEBI:59789"/>
        <dbReference type="ChEBI" id="CHEBI:156482"/>
        <dbReference type="ChEBI" id="CHEBI:156484"/>
    </reaction>
</comment>
<comment type="catalytic activity">
    <reaction evidence="19">
        <text>a 5'-end (5'-triphosphoguanosine)-adenylyl-adenylyl-cytidylyl-adenosine in mRNA + 2 S-adenosyl-L-methionine = a 5'-end (N(7)-methyl 5'-triphosphoguanosine)-(2'-O-methyladenylyl)-adenylyl-cytidylyl-adenosine in mRNA + 2 S-adenosyl-L-homocysteine + H(+)</text>
        <dbReference type="Rhea" id="RHEA:65376"/>
        <dbReference type="Rhea" id="RHEA-COMP:16797"/>
        <dbReference type="Rhea" id="RHEA-COMP:16798"/>
        <dbReference type="ChEBI" id="CHEBI:15378"/>
        <dbReference type="ChEBI" id="CHEBI:57856"/>
        <dbReference type="ChEBI" id="CHEBI:59789"/>
        <dbReference type="ChEBI" id="CHEBI:156483"/>
        <dbReference type="ChEBI" id="CHEBI:156484"/>
        <dbReference type="EC" id="2.1.1.375"/>
    </reaction>
</comment>
<dbReference type="Proteomes" id="UP000831426">
    <property type="component" value="Segment"/>
</dbReference>
<dbReference type="GO" id="GO:0004482">
    <property type="term" value="F:mRNA 5'-cap (guanine-N7-)-methyltransferase activity"/>
    <property type="evidence" value="ECO:0007669"/>
    <property type="project" value="InterPro"/>
</dbReference>
<evidence type="ECO:0000259" key="21">
    <source>
        <dbReference type="PROSITE" id="PS50526"/>
    </source>
</evidence>
<evidence type="ECO:0000256" key="12">
    <source>
        <dbReference type="ARBA" id="ARBA00023042"/>
    </source>
</evidence>
<evidence type="ECO:0000256" key="16">
    <source>
        <dbReference type="ARBA" id="ARBA00030436"/>
    </source>
</evidence>
<keyword evidence="9" id="KW-0067">ATP-binding</keyword>
<keyword evidence="12" id="KW-0506">mRNA capping</keyword>
<evidence type="ECO:0000256" key="5">
    <source>
        <dbReference type="ARBA" id="ARBA00022679"/>
    </source>
</evidence>
<comment type="catalytic activity">
    <reaction evidence="15">
        <text>a 5'-end (5'-triphosphoguanosine)-(2'-O-methyladenylyl)-adenylyl-cytidylyl-adenosine in mRNA + S-adenosyl-L-methionine = a 5'-end (N(7)-methyl 5'-triphosphoguanosine)-(2'-O-methyladenylyl)-adenylyl-cytidylyl-adenosine in mRNA + S-adenosyl-L-homocysteine</text>
        <dbReference type="Rhea" id="RHEA:65440"/>
        <dbReference type="Rhea" id="RHEA-COMP:16798"/>
        <dbReference type="Rhea" id="RHEA-COMP:16801"/>
        <dbReference type="ChEBI" id="CHEBI:57856"/>
        <dbReference type="ChEBI" id="CHEBI:59789"/>
        <dbReference type="ChEBI" id="CHEBI:156482"/>
        <dbReference type="ChEBI" id="CHEBI:156483"/>
    </reaction>
</comment>
<evidence type="ECO:0000256" key="6">
    <source>
        <dbReference type="ARBA" id="ARBA00022691"/>
    </source>
</evidence>
<protein>
    <recommendedName>
        <fullName evidence="2">RNA-directed RNA polymerase</fullName>
        <ecNumber evidence="2">2.7.7.48</ecNumber>
    </recommendedName>
    <alternativeName>
        <fullName evidence="17">Replicase</fullName>
    </alternativeName>
    <alternativeName>
        <fullName evidence="16">Transcriptase</fullName>
    </alternativeName>
</protein>
<keyword evidence="7" id="KW-0548">Nucleotidyltransferase</keyword>
<keyword evidence="4" id="KW-0507">mRNA processing</keyword>
<keyword evidence="8" id="KW-0547">Nucleotide-binding</keyword>
<comment type="catalytic activity">
    <reaction evidence="20">
        <text>GTP + H2O = GDP + phosphate + H(+)</text>
        <dbReference type="Rhea" id="RHEA:19669"/>
        <dbReference type="ChEBI" id="CHEBI:15377"/>
        <dbReference type="ChEBI" id="CHEBI:15378"/>
        <dbReference type="ChEBI" id="CHEBI:37565"/>
        <dbReference type="ChEBI" id="CHEBI:43474"/>
        <dbReference type="ChEBI" id="CHEBI:58189"/>
    </reaction>
</comment>
<evidence type="ECO:0000256" key="17">
    <source>
        <dbReference type="ARBA" id="ARBA00031012"/>
    </source>
</evidence>
<evidence type="ECO:0000256" key="18">
    <source>
        <dbReference type="ARBA" id="ARBA00047332"/>
    </source>
</evidence>
<evidence type="ECO:0000256" key="13">
    <source>
        <dbReference type="ARBA" id="ARBA00023268"/>
    </source>
</evidence>
<feature type="domain" description="RdRp catalytic" evidence="21">
    <location>
        <begin position="552"/>
        <end position="731"/>
    </location>
</feature>
<keyword evidence="3" id="KW-0696">RNA-directed RNA polymerase</keyword>
<keyword evidence="5" id="KW-0808">Transferase</keyword>
<evidence type="ECO:0000256" key="14">
    <source>
        <dbReference type="ARBA" id="ARBA00024494"/>
    </source>
</evidence>
<dbReference type="GO" id="GO:0005524">
    <property type="term" value="F:ATP binding"/>
    <property type="evidence" value="ECO:0007669"/>
    <property type="project" value="UniProtKB-KW"/>
</dbReference>
<evidence type="ECO:0000256" key="2">
    <source>
        <dbReference type="ARBA" id="ARBA00012494"/>
    </source>
</evidence>
<evidence type="ECO:0000256" key="20">
    <source>
        <dbReference type="ARBA" id="ARBA00048548"/>
    </source>
</evidence>
<dbReference type="Pfam" id="PF00946">
    <property type="entry name" value="Mononeg_RNA_pol"/>
    <property type="match status" value="1"/>
</dbReference>
<evidence type="ECO:0000313" key="23">
    <source>
        <dbReference type="Proteomes" id="UP000831426"/>
    </source>
</evidence>
<evidence type="ECO:0000256" key="15">
    <source>
        <dbReference type="ARBA" id="ARBA00024499"/>
    </source>
</evidence>
<reference evidence="22" key="1">
    <citation type="journal article" date="2021" name="Virol. J.">
        <title>Ever-increasing viral diversity associated with the red imported fire ant Solenopsis invicta (Formicidae: Hymenoptera).</title>
        <authorList>
            <person name="Xavier C.A.D."/>
            <person name="Allen M.L."/>
            <person name="Whitfield A.E."/>
        </authorList>
    </citation>
    <scope>NUCLEOTIDE SEQUENCE</scope>
    <source>
        <strain evidence="22">Z:Mississipi</strain>
    </source>
</reference>
<dbReference type="GeneID" id="80539498"/>
<dbReference type="EC" id="2.7.7.48" evidence="2"/>
<gene>
    <name evidence="22" type="primary">L</name>
</gene>
<evidence type="ECO:0000256" key="9">
    <source>
        <dbReference type="ARBA" id="ARBA00022840"/>
    </source>
</evidence>
<evidence type="ECO:0000256" key="7">
    <source>
        <dbReference type="ARBA" id="ARBA00022695"/>
    </source>
</evidence>
<organism evidence="22 23">
    <name type="scientific">Solenopsis invicta virus 15</name>
    <dbReference type="NCBI Taxonomy" id="2810811"/>
    <lineage>
        <taxon>Viruses</taxon>
        <taxon>Riboviria</taxon>
        <taxon>Orthornavirae</taxon>
        <taxon>Negarnaviricota</taxon>
        <taxon>Haploviricotina</taxon>
        <taxon>Monjiviricetes</taxon>
        <taxon>Mononegavirales</taxon>
        <taxon>Nyamiviridae</taxon>
        <taxon>Formivirus</taxon>
        <taxon>Formivirus solenopsi</taxon>
    </lineage>
</organism>
<comment type="catalytic activity">
    <reaction evidence="14">
        <text>a 5'-end triphospho-adenylyl-adenylyl-cytidylyl-adenosine in mRNA + GDP + H(+) = a 5'-end (5'-triphosphoguanosine)-adenylyl-adenylyl-cytidylyl-adenosine in mRNA + diphosphate</text>
        <dbReference type="Rhea" id="RHEA:65436"/>
        <dbReference type="Rhea" id="RHEA-COMP:16797"/>
        <dbReference type="Rhea" id="RHEA-COMP:16799"/>
        <dbReference type="ChEBI" id="CHEBI:15378"/>
        <dbReference type="ChEBI" id="CHEBI:33019"/>
        <dbReference type="ChEBI" id="CHEBI:58189"/>
        <dbReference type="ChEBI" id="CHEBI:156484"/>
        <dbReference type="ChEBI" id="CHEBI:156503"/>
        <dbReference type="EC" id="2.7.7.88"/>
    </reaction>
</comment>
<proteinExistence type="predicted"/>
<keyword evidence="6" id="KW-0949">S-adenosyl-L-methionine</keyword>
<dbReference type="InterPro" id="IPR014023">
    <property type="entry name" value="Mononeg_RNA_pol_cat"/>
</dbReference>
<dbReference type="GO" id="GO:0044423">
    <property type="term" value="C:virion component"/>
    <property type="evidence" value="ECO:0007669"/>
    <property type="project" value="UniProtKB-KW"/>
</dbReference>
<dbReference type="KEGG" id="vg:80539498"/>
<name>A0AAE7PY03_9MONO</name>
<evidence type="ECO:0000256" key="19">
    <source>
        <dbReference type="ARBA" id="ARBA00047370"/>
    </source>
</evidence>
<keyword evidence="10" id="KW-0946">Virion</keyword>
<evidence type="ECO:0000313" key="22">
    <source>
        <dbReference type="EMBL" id="QRK69404.1"/>
    </source>
</evidence>
<dbReference type="InterPro" id="IPR026890">
    <property type="entry name" value="Mononeg_mRNAcap"/>
</dbReference>
<keyword evidence="13" id="KW-0511">Multifunctional enzyme</keyword>
<sequence>MQADIDWEELSTPTSAPLFRRDRHLSTALTTTEIKYVFANHNNPKGLKREHREMLARLKSKEANPLPAEAFIPWFATNWRRMGETNKPLTPLTTALKIAAHATRISINDYVGHDHTPAFALTPLIVDVYNVKRNLDVALEEITLSTLSHISYTLGSIKCDTYGNLHVVWVGSSACYIITHSHLVCIRDMVNAWFSILVYSNVYNKKYPNFNFYEEVSTCLLSGMELLAMRGQSAYKIFKLWPSLAIACILRDTEGKSEFFHTLTKDLHYYKNTTFYKWLTKKVTDHVDVQMRLEMSGLWKCFGHPDVDLDKSVASWIEKGAVSKASCDEMADLMLWTFRLEFCRQFYKQKKRWPSIDIKTAAPTKIRRNYSNNTWDETTAAPWKPEDFAHVKLQKNLDFDYHVDLSDLIADKSIIPEKDQWIHEFDKQAFRTNHGSFPKGPPPTSKSAVLNYLMREEMSVKDVIDQLEKGSIPDAWKIMVAVAKERELKDKDARFYGKMCPEMRLYQTATEKGIAEHIFPFVKNQSMTMSEEQLTRTILRMNTPVLQIEGETYVFITLDFSSWCTNFRYELVTPLFAELDALFGFTNVYAFTQFFPLISYLVFQDRFNPPKQDSNGNPSQGPRCYPFPEAWLEGLRQKGWTLATIQLVLLASLRCGTSASLLGQGDNQVILLRIPPQEFLAQRNMTQDDYVSHFLNVLGDICDRARIVIKLEETWYSRSLFEYARKYHYKGIQVSGCLKRISRLASEANQTIPTLSGDLAGIFSTGATSAAEDSTPIYAYFTTIVEASLRLLHTQEWLSKEPWEYICSLLLVTRCLGGYPITIYSQFCTRAVQDVLSSNLHLVRTVLKDPILGKHIARVAQLSMGKKDFISLIQDPQSLPLNIPVQPENFLKREVKKGLDNLVVNKDLRALFDVNTEVEKSKLVSDLSNIKPCNPRLINKLYALSNIGLQEKWASMFSNTRSIQQLAFKTWSNEQAVILTVKQMEARFAAYLQRRKHDPQIESIKDVTCITTHTQLLRETAWGIQMEGVTMPPQQEQTCVIPWQDVPYEKAGHAVLISEQPGPTGHKPTERGLYTPYFGSITQMRAKRAPLQVVEVGSMVSSLKQLMELHGWVKGNAGLTKLIERLISEKTTLSIEELQKYTAKVYSGAISHRLPCPALRRGGMANQNLNHSSFYKIISDLALHFAKSGDNFTICFQACFLYALSFVAHMTELGIPLEKSLALLFLCTACTWLIPPETFTLEDPTYEGVTLPHRIDQLHHKDVYARYPLHTQVDENISYAVQMGRKFAAWIVNRRMVNKITSLENRAMEESLTVSFVNLSEFVHVLVPLFLKSFIFYCMVYDSMFFILKDDYYNEVLEGSTKNPYDVLLESLKKCGHMKSLCAMQGHAAQVSYSSTDLRVLLYNILVTLCDDLQDVLSSAYILTPDDHLGTLIRAVKVWLYINEIEDLLHVGMPEDEFQQIIHDKYKDYPSILPVCTLTEEETTFLIRERKPGYTRAPYDPIKVPPLREDPLIGTQQRNTHGSRYHWLIGEDPVPSGLVEVSMSHRFRELVKGMNLVTLNDEEGLCFSILQHTGVFAGGYPHWEGNMDWEKDPYMISCDRCTIPWNRYAYFCNGPKTIIDIPENCLVVYTSRNTSISFNGIPSKILKMHSSSLRPVGETFFCRSHEDPSLCWVLSRDEDCKPFDPVYMCDPASFNPATALSYLRSYLLEALDSPICFSPYTHIAHHLGSVPKTISSLIISIRGKIRNIMAHWDIMQLTHPHTYEGSIERRKQNLRRIHKIQRIGSYHLLYNIIKKKPWHADGVVGETAYHVHKRGEAHVVCWNGPCAGQKPTYRVTFARTPVGEALRTWLRYCWCLWEIGEETVPYMRAPDIRLV</sequence>
<evidence type="ECO:0000256" key="11">
    <source>
        <dbReference type="ARBA" id="ARBA00022953"/>
    </source>
</evidence>
<dbReference type="Pfam" id="PF14318">
    <property type="entry name" value="Mononeg_mRNAcap"/>
    <property type="match status" value="1"/>
</dbReference>
<accession>A0AAE7PY03</accession>
<keyword evidence="11" id="KW-0693">Viral RNA replication</keyword>
<keyword evidence="23" id="KW-1185">Reference proteome</keyword>
<evidence type="ECO:0000256" key="1">
    <source>
        <dbReference type="ARBA" id="ARBA00004328"/>
    </source>
</evidence>
<dbReference type="PROSITE" id="PS50526">
    <property type="entry name" value="RDRP_SSRNA_NEG_NONSEG"/>
    <property type="match status" value="1"/>
</dbReference>
<evidence type="ECO:0000256" key="3">
    <source>
        <dbReference type="ARBA" id="ARBA00022484"/>
    </source>
</evidence>
<evidence type="ECO:0000256" key="8">
    <source>
        <dbReference type="ARBA" id="ARBA00022741"/>
    </source>
</evidence>
<evidence type="ECO:0000256" key="10">
    <source>
        <dbReference type="ARBA" id="ARBA00022844"/>
    </source>
</evidence>
<evidence type="ECO:0000256" key="4">
    <source>
        <dbReference type="ARBA" id="ARBA00022664"/>
    </source>
</evidence>
<dbReference type="EMBL" id="MT860232">
    <property type="protein sequence ID" value="QRK69404.1"/>
    <property type="molecule type" value="Viral_cRNA"/>
</dbReference>
<comment type="subcellular location">
    <subcellularLocation>
        <location evidence="1">Virion</location>
    </subcellularLocation>
</comment>
<dbReference type="GO" id="GO:0003968">
    <property type="term" value="F:RNA-directed RNA polymerase activity"/>
    <property type="evidence" value="ECO:0007669"/>
    <property type="project" value="UniProtKB-KW"/>
</dbReference>